<reference evidence="1 2" key="1">
    <citation type="journal article" date="2018" name="Nat. Ecol. Evol.">
        <title>Pezizomycetes genomes reveal the molecular basis of ectomycorrhizal truffle lifestyle.</title>
        <authorList>
            <person name="Murat C."/>
            <person name="Payen T."/>
            <person name="Noel B."/>
            <person name="Kuo A."/>
            <person name="Morin E."/>
            <person name="Chen J."/>
            <person name="Kohler A."/>
            <person name="Krizsan K."/>
            <person name="Balestrini R."/>
            <person name="Da Silva C."/>
            <person name="Montanini B."/>
            <person name="Hainaut M."/>
            <person name="Levati E."/>
            <person name="Barry K.W."/>
            <person name="Belfiori B."/>
            <person name="Cichocki N."/>
            <person name="Clum A."/>
            <person name="Dockter R.B."/>
            <person name="Fauchery L."/>
            <person name="Guy J."/>
            <person name="Iotti M."/>
            <person name="Le Tacon F."/>
            <person name="Lindquist E.A."/>
            <person name="Lipzen A."/>
            <person name="Malagnac F."/>
            <person name="Mello A."/>
            <person name="Molinier V."/>
            <person name="Miyauchi S."/>
            <person name="Poulain J."/>
            <person name="Riccioni C."/>
            <person name="Rubini A."/>
            <person name="Sitrit Y."/>
            <person name="Splivallo R."/>
            <person name="Traeger S."/>
            <person name="Wang M."/>
            <person name="Zifcakova L."/>
            <person name="Wipf D."/>
            <person name="Zambonelli A."/>
            <person name="Paolocci F."/>
            <person name="Nowrousian M."/>
            <person name="Ottonello S."/>
            <person name="Baldrian P."/>
            <person name="Spatafora J.W."/>
            <person name="Henrissat B."/>
            <person name="Nagy L.G."/>
            <person name="Aury J.M."/>
            <person name="Wincker P."/>
            <person name="Grigoriev I.V."/>
            <person name="Bonfante P."/>
            <person name="Martin F.M."/>
        </authorList>
    </citation>
    <scope>NUCLEOTIDE SEQUENCE [LARGE SCALE GENOMIC DNA]</scope>
    <source>
        <strain evidence="1 2">RN42</strain>
    </source>
</reference>
<dbReference type="EMBL" id="ML119712">
    <property type="protein sequence ID" value="RPA78352.1"/>
    <property type="molecule type" value="Genomic_DNA"/>
</dbReference>
<sequence length="300" mass="33676">MAVEFDEERQLVRGVTDVPDAQRLVVSAGPEPVDFGVEGGISVRGLQEGEGGAVARALGGPVMGSSSGGGVRAGWGHGVGRYRRGGRSLRTGARLEVEYWVSVGNFLNPFDFTKDRHPLLGKPQAPLSIHCLSKVSTPLERSLFITLFLDDYPFPNDDYETHEHYRFHDRIDEGRIPAICDLCLQVRYVVCFGKDENAEVKWTGKRRFCIENCKLGNCRMPDCERVAYEEGALKGGEKGSCDWFQREVNGRGYCNPGYEDMFATKVAVSEEILERKRNEQIQRIREHCRLKEAQKKMQGV</sequence>
<organism evidence="1 2">
    <name type="scientific">Ascobolus immersus RN42</name>
    <dbReference type="NCBI Taxonomy" id="1160509"/>
    <lineage>
        <taxon>Eukaryota</taxon>
        <taxon>Fungi</taxon>
        <taxon>Dikarya</taxon>
        <taxon>Ascomycota</taxon>
        <taxon>Pezizomycotina</taxon>
        <taxon>Pezizomycetes</taxon>
        <taxon>Pezizales</taxon>
        <taxon>Ascobolaceae</taxon>
        <taxon>Ascobolus</taxon>
    </lineage>
</organism>
<name>A0A3N4HWW3_ASCIM</name>
<protein>
    <submittedName>
        <fullName evidence="1">Uncharacterized protein</fullName>
    </submittedName>
</protein>
<evidence type="ECO:0000313" key="1">
    <source>
        <dbReference type="EMBL" id="RPA78352.1"/>
    </source>
</evidence>
<dbReference type="Proteomes" id="UP000275078">
    <property type="component" value="Unassembled WGS sequence"/>
</dbReference>
<gene>
    <name evidence="1" type="ORF">BJ508DRAFT_309298</name>
</gene>
<proteinExistence type="predicted"/>
<keyword evidence="2" id="KW-1185">Reference proteome</keyword>
<dbReference type="AlphaFoldDB" id="A0A3N4HWW3"/>
<accession>A0A3N4HWW3</accession>
<evidence type="ECO:0000313" key="2">
    <source>
        <dbReference type="Proteomes" id="UP000275078"/>
    </source>
</evidence>